<dbReference type="AlphaFoldDB" id="A0A178Z7E0"/>
<dbReference type="GeneID" id="30013997"/>
<keyword evidence="3" id="KW-1185">Reference proteome</keyword>
<reference evidence="2 3" key="1">
    <citation type="submission" date="2016-04" db="EMBL/GenBank/DDBJ databases">
        <title>Draft genome of Fonsecaea erecta CBS 125763.</title>
        <authorList>
            <person name="Weiss V.A."/>
            <person name="Vicente V.A."/>
            <person name="Raittz R.T."/>
            <person name="Moreno L.F."/>
            <person name="De Souza E.M."/>
            <person name="Pedrosa F.O."/>
            <person name="Steffens M.B."/>
            <person name="Faoro H."/>
            <person name="Tadra-Sfeir M.Z."/>
            <person name="Najafzadeh M.J."/>
            <person name="Felipe M.S."/>
            <person name="Teixeira M."/>
            <person name="Sun J."/>
            <person name="Xi L."/>
            <person name="Gomes R."/>
            <person name="De Azevedo C.M."/>
            <person name="Salgado C.G."/>
            <person name="Da Silva M.B."/>
            <person name="Nascimento M.F."/>
            <person name="Queiroz-Telles F."/>
            <person name="Attili D.S."/>
            <person name="Gorbushina A."/>
        </authorList>
    </citation>
    <scope>NUCLEOTIDE SEQUENCE [LARGE SCALE GENOMIC DNA]</scope>
    <source>
        <strain evidence="2 3">CBS 125763</strain>
    </source>
</reference>
<evidence type="ECO:0000256" key="1">
    <source>
        <dbReference type="SAM" id="MobiDB-lite"/>
    </source>
</evidence>
<comment type="caution">
    <text evidence="2">The sequence shown here is derived from an EMBL/GenBank/DDBJ whole genome shotgun (WGS) entry which is preliminary data.</text>
</comment>
<organism evidence="2 3">
    <name type="scientific">Fonsecaea erecta</name>
    <dbReference type="NCBI Taxonomy" id="1367422"/>
    <lineage>
        <taxon>Eukaryota</taxon>
        <taxon>Fungi</taxon>
        <taxon>Dikarya</taxon>
        <taxon>Ascomycota</taxon>
        <taxon>Pezizomycotina</taxon>
        <taxon>Eurotiomycetes</taxon>
        <taxon>Chaetothyriomycetidae</taxon>
        <taxon>Chaetothyriales</taxon>
        <taxon>Herpotrichiellaceae</taxon>
        <taxon>Fonsecaea</taxon>
    </lineage>
</organism>
<gene>
    <name evidence="2" type="ORF">AYL99_09829</name>
</gene>
<dbReference type="RefSeq" id="XP_018689044.1">
    <property type="nucleotide sequence ID" value="XM_018841335.1"/>
</dbReference>
<feature type="region of interest" description="Disordered" evidence="1">
    <location>
        <begin position="1"/>
        <end position="23"/>
    </location>
</feature>
<dbReference type="EMBL" id="LVYI01000010">
    <property type="protein sequence ID" value="OAP55677.1"/>
    <property type="molecule type" value="Genomic_DNA"/>
</dbReference>
<feature type="compositionally biased region" description="Polar residues" evidence="1">
    <location>
        <begin position="13"/>
        <end position="23"/>
    </location>
</feature>
<name>A0A178Z7E0_9EURO</name>
<evidence type="ECO:0000313" key="3">
    <source>
        <dbReference type="Proteomes" id="UP000078343"/>
    </source>
</evidence>
<feature type="compositionally biased region" description="Basic and acidic residues" evidence="1">
    <location>
        <begin position="1"/>
        <end position="12"/>
    </location>
</feature>
<protein>
    <submittedName>
        <fullName evidence="2">Uncharacterized protein</fullName>
    </submittedName>
</protein>
<dbReference type="Proteomes" id="UP000078343">
    <property type="component" value="Unassembled WGS sequence"/>
</dbReference>
<accession>A0A178Z7E0</accession>
<proteinExistence type="predicted"/>
<sequence>MDKKEFITDKESQPTYSTATAKVNNTMGRKELITYEEPRSGKETLETLEGTDEAREGKDQEATIMTQQIDLRTLQQLSSSGAVAQVARNRK</sequence>
<evidence type="ECO:0000313" key="2">
    <source>
        <dbReference type="EMBL" id="OAP55677.1"/>
    </source>
</evidence>